<accession>A0A645FZU2</accession>
<gene>
    <name evidence="1" type="ORF">SDC9_164737</name>
</gene>
<proteinExistence type="predicted"/>
<evidence type="ECO:0000313" key="1">
    <source>
        <dbReference type="EMBL" id="MPN17384.1"/>
    </source>
</evidence>
<reference evidence="1" key="1">
    <citation type="submission" date="2019-08" db="EMBL/GenBank/DDBJ databases">
        <authorList>
            <person name="Kucharzyk K."/>
            <person name="Murdoch R.W."/>
            <person name="Higgins S."/>
            <person name="Loffler F."/>
        </authorList>
    </citation>
    <scope>NUCLEOTIDE SEQUENCE</scope>
</reference>
<dbReference type="AlphaFoldDB" id="A0A645FZU2"/>
<sequence>MINGKVISRFRLHVEITEINNGSFSYLKLYIPVTCFSFARVNVCLFKVDAGFVGRWYDKTTHHKSENGNDGCRYHIGPEQPFKAYPVG</sequence>
<name>A0A645FZU2_9ZZZZ</name>
<protein>
    <submittedName>
        <fullName evidence="1">Uncharacterized protein</fullName>
    </submittedName>
</protein>
<dbReference type="EMBL" id="VSSQ01064492">
    <property type="protein sequence ID" value="MPN17384.1"/>
    <property type="molecule type" value="Genomic_DNA"/>
</dbReference>
<organism evidence="1">
    <name type="scientific">bioreactor metagenome</name>
    <dbReference type="NCBI Taxonomy" id="1076179"/>
    <lineage>
        <taxon>unclassified sequences</taxon>
        <taxon>metagenomes</taxon>
        <taxon>ecological metagenomes</taxon>
    </lineage>
</organism>
<comment type="caution">
    <text evidence="1">The sequence shown here is derived from an EMBL/GenBank/DDBJ whole genome shotgun (WGS) entry which is preliminary data.</text>
</comment>